<feature type="signal peptide" evidence="11">
    <location>
        <begin position="1"/>
        <end position="22"/>
    </location>
</feature>
<comment type="similarity">
    <text evidence="2 10">Belongs to the chondroitin N-acetylgalactosaminyltransferase family.</text>
</comment>
<keyword evidence="5 10" id="KW-0735">Signal-anchor</keyword>
<evidence type="ECO:0000256" key="1">
    <source>
        <dbReference type="ARBA" id="ARBA00004447"/>
    </source>
</evidence>
<feature type="chain" id="PRO_5015042031" description="Hexosyltransferase" evidence="11">
    <location>
        <begin position="23"/>
        <end position="801"/>
    </location>
</feature>
<dbReference type="InterPro" id="IPR008428">
    <property type="entry name" value="Chond_GalNAc"/>
</dbReference>
<dbReference type="InterPro" id="IPR051227">
    <property type="entry name" value="CS_glycosyltransferase"/>
</dbReference>
<evidence type="ECO:0000256" key="9">
    <source>
        <dbReference type="ARBA" id="ARBA00023180"/>
    </source>
</evidence>
<dbReference type="EMBL" id="GDHC01014811">
    <property type="protein sequence ID" value="JAQ03818.1"/>
    <property type="molecule type" value="Transcribed_RNA"/>
</dbReference>
<evidence type="ECO:0000256" key="5">
    <source>
        <dbReference type="ARBA" id="ARBA00022968"/>
    </source>
</evidence>
<dbReference type="EMBL" id="GDHC01021462">
    <property type="protein sequence ID" value="JAP97166.1"/>
    <property type="molecule type" value="Transcribed_RNA"/>
</dbReference>
<dbReference type="EC" id="2.4.1.-" evidence="10"/>
<keyword evidence="8" id="KW-0472">Membrane</keyword>
<reference evidence="13" key="2">
    <citation type="journal article" date="2016" name="Gigascience">
        <title>De novo construction of an expanded transcriptome assembly for the western tarnished plant bug, Lygus hesperus.</title>
        <authorList>
            <person name="Tassone E.E."/>
            <person name="Geib S.M."/>
            <person name="Hall B."/>
            <person name="Fabrick J.A."/>
            <person name="Brent C.S."/>
            <person name="Hull J.J."/>
        </authorList>
    </citation>
    <scope>NUCLEOTIDE SEQUENCE</scope>
</reference>
<evidence type="ECO:0000256" key="11">
    <source>
        <dbReference type="SAM" id="SignalP"/>
    </source>
</evidence>
<name>A0A0K8S8T2_LYGHE</name>
<proteinExistence type="inferred from homology"/>
<dbReference type="FunFam" id="3.90.550.50:FF:000004">
    <property type="entry name" value="Hexosyltransferase"/>
    <property type="match status" value="1"/>
</dbReference>
<evidence type="ECO:0000256" key="8">
    <source>
        <dbReference type="ARBA" id="ARBA00023136"/>
    </source>
</evidence>
<accession>A0A0K8S8T2</accession>
<evidence type="ECO:0000313" key="14">
    <source>
        <dbReference type="EMBL" id="JAQ03818.1"/>
    </source>
</evidence>
<evidence type="ECO:0000256" key="3">
    <source>
        <dbReference type="ARBA" id="ARBA00022679"/>
    </source>
</evidence>
<evidence type="ECO:0000313" key="12">
    <source>
        <dbReference type="EMBL" id="JAG49549.1"/>
    </source>
</evidence>
<evidence type="ECO:0000256" key="7">
    <source>
        <dbReference type="ARBA" id="ARBA00023034"/>
    </source>
</evidence>
<keyword evidence="6" id="KW-1133">Transmembrane helix</keyword>
<dbReference type="PANTHER" id="PTHR12369:SF11">
    <property type="entry name" value="HEXOSYLTRANSFERASE"/>
    <property type="match status" value="1"/>
</dbReference>
<keyword evidence="4" id="KW-0812">Transmembrane</keyword>
<dbReference type="GO" id="GO:0047238">
    <property type="term" value="F:glucuronosyl-N-acetylgalactosaminyl-proteoglycan 4-beta-N-acetylgalactosaminyltransferase activity"/>
    <property type="evidence" value="ECO:0007669"/>
    <property type="project" value="TreeGrafter"/>
</dbReference>
<dbReference type="EMBL" id="GBRD01016277">
    <property type="protein sequence ID" value="JAG49549.1"/>
    <property type="molecule type" value="Transcribed_RNA"/>
</dbReference>
<dbReference type="PANTHER" id="PTHR12369">
    <property type="entry name" value="CHONDROITIN SYNTHASE"/>
    <property type="match status" value="1"/>
</dbReference>
<dbReference type="GO" id="GO:0032580">
    <property type="term" value="C:Golgi cisterna membrane"/>
    <property type="evidence" value="ECO:0007669"/>
    <property type="project" value="UniProtKB-SubCell"/>
</dbReference>
<evidence type="ECO:0000256" key="4">
    <source>
        <dbReference type="ARBA" id="ARBA00022692"/>
    </source>
</evidence>
<dbReference type="Gene3D" id="3.90.550.50">
    <property type="match status" value="1"/>
</dbReference>
<dbReference type="InterPro" id="IPR029044">
    <property type="entry name" value="Nucleotide-diphossugar_trans"/>
</dbReference>
<dbReference type="SUPFAM" id="SSF53448">
    <property type="entry name" value="Nucleotide-diphospho-sugar transferases"/>
    <property type="match status" value="1"/>
</dbReference>
<dbReference type="Pfam" id="PF05679">
    <property type="entry name" value="CHGN"/>
    <property type="match status" value="1"/>
</dbReference>
<reference evidence="12" key="1">
    <citation type="submission" date="2014-09" db="EMBL/GenBank/DDBJ databases">
        <authorList>
            <person name="Magalhaes I.L.F."/>
            <person name="Oliveira U."/>
            <person name="Santos F.R."/>
            <person name="Vidigal T.H.D.A."/>
            <person name="Brescovit A.D."/>
            <person name="Santos A.J."/>
        </authorList>
    </citation>
    <scope>NUCLEOTIDE SEQUENCE</scope>
</reference>
<keyword evidence="3 10" id="KW-0808">Transferase</keyword>
<evidence type="ECO:0000256" key="6">
    <source>
        <dbReference type="ARBA" id="ARBA00022989"/>
    </source>
</evidence>
<keyword evidence="11" id="KW-0732">Signal</keyword>
<dbReference type="AlphaFoldDB" id="A0A0K8S8T2"/>
<comment type="subcellular location">
    <subcellularLocation>
        <location evidence="1 10">Golgi apparatus</location>
        <location evidence="1 10">Golgi stack membrane</location>
        <topology evidence="1 10">Single-pass type II membrane protein</topology>
    </subcellularLocation>
</comment>
<organism evidence="12">
    <name type="scientific">Lygus hesperus</name>
    <name type="common">Western plant bug</name>
    <dbReference type="NCBI Taxonomy" id="30085"/>
    <lineage>
        <taxon>Eukaryota</taxon>
        <taxon>Metazoa</taxon>
        <taxon>Ecdysozoa</taxon>
        <taxon>Arthropoda</taxon>
        <taxon>Hexapoda</taxon>
        <taxon>Insecta</taxon>
        <taxon>Pterygota</taxon>
        <taxon>Neoptera</taxon>
        <taxon>Paraneoptera</taxon>
        <taxon>Hemiptera</taxon>
        <taxon>Heteroptera</taxon>
        <taxon>Panheteroptera</taxon>
        <taxon>Cimicomorpha</taxon>
        <taxon>Miridae</taxon>
        <taxon>Mirini</taxon>
        <taxon>Lygus</taxon>
    </lineage>
</organism>
<evidence type="ECO:0000313" key="13">
    <source>
        <dbReference type="EMBL" id="JAP97166.1"/>
    </source>
</evidence>
<evidence type="ECO:0000256" key="2">
    <source>
        <dbReference type="ARBA" id="ARBA00009239"/>
    </source>
</evidence>
<protein>
    <recommendedName>
        <fullName evidence="10">Hexosyltransferase</fullName>
        <ecNumber evidence="10">2.4.1.-</ecNumber>
    </recommendedName>
</protein>
<keyword evidence="9" id="KW-0325">Glycoprotein</keyword>
<evidence type="ECO:0000256" key="10">
    <source>
        <dbReference type="RuleBase" id="RU364016"/>
    </source>
</evidence>
<keyword evidence="7 10" id="KW-0333">Golgi apparatus</keyword>
<dbReference type="Gene3D" id="3.90.550.10">
    <property type="entry name" value="Spore Coat Polysaccharide Biosynthesis Protein SpsA, Chain A"/>
    <property type="match status" value="1"/>
</dbReference>
<gene>
    <name evidence="14" type="primary">Chsy1_0</name>
    <name evidence="13" type="synonym">Chsy1_1</name>
    <name evidence="14" type="ORF">g.82681</name>
    <name evidence="13" type="ORF">g.82683</name>
</gene>
<sequence length="801" mass="92528">MARRRKWNPATVTSFAVGFILGHLLLHKDGCSSGSPFETTDDLRTAATPLESGSHPEDDIGNGPDLGRTGGLLFVGVMTAQKYLDTRATAVYRTWGKKIPGKIVFFSSEGSRAPDSQPDLPLVALPDVDDSYPPQKKSFLMLQYMWEKYGRSFEWFLRADDDVYIRPDKMESFLRSVDSRRRLFIGQAGRGNQEEFGLLSLEYDENFCMGGPGVIMSRFTLSKVAQNVRYCLKNLYTTHEDVELGRCVQKFAGIPCTWSYEMQTIFYHNGSGNTAFNGSLKKKEIHRAITLHPIKDYHNMYRIHNYFKMLKVREEKFNRIQVQRDILAMASLLQENEVLTEDERKNVTLLGKPPGLTKFRPINYSELLAWDFLQRSIYSPTKFNPRMKIGSSLQEGLDDVVREVMDMINMYSKQRGRVIDFKEILYGYTRYDPLHGVDYILDMLLVYKKYRGRKMTVPVRRHAYLQQQYTGVTIREIRPEKDNHSESNHITDSSSLTIGIKNVLDKSINRLSRNLPALLFSPHSPLAMSQTESYESINDRTINFILPLSGRFDTFRRFVQNFETVCLNNREKVSLMVIMFPSEQENTTQRIIDTIRGLQKQYPNTQIRYVSLYENFARARALSVGATHYESRDLLFFIDVDIVWRTEALRRIRRHTLSGASVYYPIVFSEFDPQRVYRQGVSPNHFAISERAGYWRQYGFGICSMYKSDLEKVGGFNTSIVGWGKEDVDLFEKFVKFMPGSKLRIFRAPDPDLVHVYHPVVCNSKLGVEQLAMCKASRADSYSSMNLLEEELRQRSYNGVR</sequence>